<accession>A0A1I1M0V5</accession>
<dbReference type="InterPro" id="IPR050465">
    <property type="entry name" value="UPF0194_transport"/>
</dbReference>
<dbReference type="InterPro" id="IPR058627">
    <property type="entry name" value="MdtA-like_C"/>
</dbReference>
<feature type="coiled-coil region" evidence="3">
    <location>
        <begin position="186"/>
        <end position="238"/>
    </location>
</feature>
<dbReference type="Gene3D" id="1.10.287.470">
    <property type="entry name" value="Helix hairpin bin"/>
    <property type="match status" value="1"/>
</dbReference>
<dbReference type="EMBL" id="FOLO01000018">
    <property type="protein sequence ID" value="SFC79137.1"/>
    <property type="molecule type" value="Genomic_DNA"/>
</dbReference>
<evidence type="ECO:0000256" key="2">
    <source>
        <dbReference type="ARBA" id="ARBA00023054"/>
    </source>
</evidence>
<dbReference type="GO" id="GO:0030313">
    <property type="term" value="C:cell envelope"/>
    <property type="evidence" value="ECO:0007669"/>
    <property type="project" value="UniProtKB-SubCell"/>
</dbReference>
<evidence type="ECO:0000259" key="5">
    <source>
        <dbReference type="Pfam" id="PF25967"/>
    </source>
</evidence>
<gene>
    <name evidence="6" type="ORF">SAMN02745724_02559</name>
</gene>
<organism evidence="6 7">
    <name type="scientific">Pseudoalteromonas denitrificans DSM 6059</name>
    <dbReference type="NCBI Taxonomy" id="1123010"/>
    <lineage>
        <taxon>Bacteria</taxon>
        <taxon>Pseudomonadati</taxon>
        <taxon>Pseudomonadota</taxon>
        <taxon>Gammaproteobacteria</taxon>
        <taxon>Alteromonadales</taxon>
        <taxon>Pseudoalteromonadaceae</taxon>
        <taxon>Pseudoalteromonas</taxon>
    </lineage>
</organism>
<dbReference type="PANTHER" id="PTHR32347:SF14">
    <property type="entry name" value="EFFLUX SYSTEM COMPONENT YKNX-RELATED"/>
    <property type="match status" value="1"/>
</dbReference>
<comment type="subcellular location">
    <subcellularLocation>
        <location evidence="1">Cell envelope</location>
    </subcellularLocation>
</comment>
<feature type="transmembrane region" description="Helical" evidence="4">
    <location>
        <begin position="23"/>
        <end position="40"/>
    </location>
</feature>
<sequence length="425" mass="47179">MNKIPDTSAQDLQIVPDKSYKKLYLTATIVAMLAASSFYITPALSKWSSSEYTVSKERLRTAIVDRGSFTRDVSVQARVVAAVRPVLYSPAQGTVTYLVDAGDEVKKNQTLSVIESPELQSEYNQQLASLVRLQTQLDRQKIQSKTAILSKEKDADKAKVLLNAATREMRRSDVANNKSLISDIDFQKAKDDLENAQLEYQHVLKEAKLLDESLKFEVKSKELEAQSQQVLVDELQRQVKALNIISPVSGLVGNLSAEQKNAVAKNQALLNVVDLSRFELELGIPENYADDLALGMKAQILFNNDHYEGTLVAIAPEIINNQVQGKIRFSSRSPIGLRQNQRLTTRILLEEKTDVLYLPRGQFLDSNGGRVAYVVNDDIAHKMKITTGARSLSKVEISNGLNIGDEVVISNTEQFQGATQVVITQ</sequence>
<keyword evidence="4" id="KW-0472">Membrane</keyword>
<keyword evidence="4" id="KW-0812">Transmembrane</keyword>
<keyword evidence="4" id="KW-1133">Transmembrane helix</keyword>
<feature type="domain" description="Multidrug resistance protein MdtA-like C-terminal permuted SH3" evidence="5">
    <location>
        <begin position="366"/>
        <end position="412"/>
    </location>
</feature>
<dbReference type="Pfam" id="PF25967">
    <property type="entry name" value="RND-MFP_C"/>
    <property type="match status" value="1"/>
</dbReference>
<name>A0A1I1M0V5_9GAMM</name>
<dbReference type="STRING" id="1123010.SAMN02745724_02559"/>
<keyword evidence="7" id="KW-1185">Reference proteome</keyword>
<dbReference type="PANTHER" id="PTHR32347">
    <property type="entry name" value="EFFLUX SYSTEM COMPONENT YKNX-RELATED"/>
    <property type="match status" value="1"/>
</dbReference>
<dbReference type="Proteomes" id="UP000198862">
    <property type="component" value="Unassembled WGS sequence"/>
</dbReference>
<evidence type="ECO:0000313" key="6">
    <source>
        <dbReference type="EMBL" id="SFC79137.1"/>
    </source>
</evidence>
<dbReference type="OrthoDB" id="5752864at2"/>
<reference evidence="6 7" key="1">
    <citation type="submission" date="2016-10" db="EMBL/GenBank/DDBJ databases">
        <authorList>
            <person name="de Groot N.N."/>
        </authorList>
    </citation>
    <scope>NUCLEOTIDE SEQUENCE [LARGE SCALE GENOMIC DNA]</scope>
    <source>
        <strain evidence="6 7">DSM 6059</strain>
    </source>
</reference>
<evidence type="ECO:0000256" key="3">
    <source>
        <dbReference type="SAM" id="Coils"/>
    </source>
</evidence>
<protein>
    <submittedName>
        <fullName evidence="6">HlyD family secretion protein</fullName>
    </submittedName>
</protein>
<dbReference type="RefSeq" id="WP_091984380.1">
    <property type="nucleotide sequence ID" value="NZ_FOLO01000018.1"/>
</dbReference>
<proteinExistence type="predicted"/>
<evidence type="ECO:0000256" key="4">
    <source>
        <dbReference type="SAM" id="Phobius"/>
    </source>
</evidence>
<dbReference type="Gene3D" id="2.40.420.20">
    <property type="match status" value="1"/>
</dbReference>
<keyword evidence="2 3" id="KW-0175">Coiled coil</keyword>
<evidence type="ECO:0000313" key="7">
    <source>
        <dbReference type="Proteomes" id="UP000198862"/>
    </source>
</evidence>
<dbReference type="AlphaFoldDB" id="A0A1I1M0V5"/>
<evidence type="ECO:0000256" key="1">
    <source>
        <dbReference type="ARBA" id="ARBA00004196"/>
    </source>
</evidence>
<dbReference type="Gene3D" id="2.40.30.170">
    <property type="match status" value="1"/>
</dbReference>
<dbReference type="Gene3D" id="2.40.50.100">
    <property type="match status" value="1"/>
</dbReference>
<dbReference type="SUPFAM" id="SSF111369">
    <property type="entry name" value="HlyD-like secretion proteins"/>
    <property type="match status" value="1"/>
</dbReference>